<name>A0A7W8JQP2_9DEIO</name>
<dbReference type="AlphaFoldDB" id="A0A7W8JQP2"/>
<dbReference type="Proteomes" id="UP000552709">
    <property type="component" value="Unassembled WGS sequence"/>
</dbReference>
<evidence type="ECO:0000313" key="1">
    <source>
        <dbReference type="EMBL" id="MBB5361369.1"/>
    </source>
</evidence>
<dbReference type="EMBL" id="JACHFL010000001">
    <property type="protein sequence ID" value="MBB5361369.1"/>
    <property type="molecule type" value="Genomic_DNA"/>
</dbReference>
<gene>
    <name evidence="1" type="ORF">HNQ08_000440</name>
</gene>
<dbReference type="RefSeq" id="WP_184127452.1">
    <property type="nucleotide sequence ID" value="NZ_JACHFL010000001.1"/>
</dbReference>
<keyword evidence="2" id="KW-1185">Reference proteome</keyword>
<proteinExistence type="predicted"/>
<sequence length="161" mass="18147">MTLSSTAFSASWAILCDRFNRQFNDATVRIYHKTLSAELTDEQFQKACAAAFRFEVFFPTPQQLIEYGLGGRDASSRALKRWVEMMEAAQAGETATQDKLERKLLMRATNGQPLGSIPHKELPWVEKAWVRLYTDHLMELAQNNAPALAPLTVQELPNASD</sequence>
<evidence type="ECO:0000313" key="2">
    <source>
        <dbReference type="Proteomes" id="UP000552709"/>
    </source>
</evidence>
<organism evidence="1 2">
    <name type="scientific">Deinococcus humi</name>
    <dbReference type="NCBI Taxonomy" id="662880"/>
    <lineage>
        <taxon>Bacteria</taxon>
        <taxon>Thermotogati</taxon>
        <taxon>Deinococcota</taxon>
        <taxon>Deinococci</taxon>
        <taxon>Deinococcales</taxon>
        <taxon>Deinococcaceae</taxon>
        <taxon>Deinococcus</taxon>
    </lineage>
</organism>
<reference evidence="1 2" key="1">
    <citation type="submission" date="2020-08" db="EMBL/GenBank/DDBJ databases">
        <title>Genomic Encyclopedia of Type Strains, Phase IV (KMG-IV): sequencing the most valuable type-strain genomes for metagenomic binning, comparative biology and taxonomic classification.</title>
        <authorList>
            <person name="Goeker M."/>
        </authorList>
    </citation>
    <scope>NUCLEOTIDE SEQUENCE [LARGE SCALE GENOMIC DNA]</scope>
    <source>
        <strain evidence="1 2">DSM 27939</strain>
    </source>
</reference>
<protein>
    <submittedName>
        <fullName evidence="1">Uncharacterized protein</fullName>
    </submittedName>
</protein>
<accession>A0A7W8JQP2</accession>
<comment type="caution">
    <text evidence="1">The sequence shown here is derived from an EMBL/GenBank/DDBJ whole genome shotgun (WGS) entry which is preliminary data.</text>
</comment>